<evidence type="ECO:0000256" key="4">
    <source>
        <dbReference type="ARBA" id="ARBA00022832"/>
    </source>
</evidence>
<evidence type="ECO:0000256" key="5">
    <source>
        <dbReference type="ARBA" id="ARBA00023098"/>
    </source>
</evidence>
<dbReference type="NCBIfam" id="TIGR00747">
    <property type="entry name" value="fabH"/>
    <property type="match status" value="1"/>
</dbReference>
<dbReference type="Gene3D" id="3.40.47.10">
    <property type="match status" value="1"/>
</dbReference>
<dbReference type="InterPro" id="IPR013747">
    <property type="entry name" value="ACP_syn_III_C"/>
</dbReference>
<evidence type="ECO:0000259" key="10">
    <source>
        <dbReference type="Pfam" id="PF08545"/>
    </source>
</evidence>
<dbReference type="PANTHER" id="PTHR43091">
    <property type="entry name" value="3-OXOACYL-[ACYL-CARRIER-PROTEIN] SYNTHASE"/>
    <property type="match status" value="1"/>
</dbReference>
<comment type="function">
    <text evidence="8">Catalyzes the condensation reaction of fatty acid synthesis by the addition to an acyl acceptor of two carbons from malonyl-ACP. Catalyzes the first condensation reaction which initiates fatty acid synthesis and may therefore play a role in governing the total rate of fatty acid production. Possesses both acetoacetyl-ACP synthase and acetyl transacylase activities. Its substrate specificity determines the biosynthesis of branched-chain and/or straight-chain of fatty acids.</text>
</comment>
<evidence type="ECO:0000259" key="9">
    <source>
        <dbReference type="Pfam" id="PF08541"/>
    </source>
</evidence>
<dbReference type="HAMAP" id="MF_01815">
    <property type="entry name" value="FabH"/>
    <property type="match status" value="1"/>
</dbReference>
<feature type="active site" evidence="8">
    <location>
        <position position="248"/>
    </location>
</feature>
<dbReference type="InterPro" id="IPR013751">
    <property type="entry name" value="ACP_syn_III_N"/>
</dbReference>
<feature type="active site" evidence="8">
    <location>
        <position position="278"/>
    </location>
</feature>
<evidence type="ECO:0000256" key="2">
    <source>
        <dbReference type="ARBA" id="ARBA00022516"/>
    </source>
</evidence>
<evidence type="ECO:0000256" key="8">
    <source>
        <dbReference type="HAMAP-Rule" id="MF_01815"/>
    </source>
</evidence>
<evidence type="ECO:0000256" key="3">
    <source>
        <dbReference type="ARBA" id="ARBA00022679"/>
    </source>
</evidence>
<dbReference type="Pfam" id="PF08541">
    <property type="entry name" value="ACP_syn_III_C"/>
    <property type="match status" value="1"/>
</dbReference>
<dbReference type="EC" id="2.3.1.180" evidence="8"/>
<keyword evidence="4 8" id="KW-0276">Fatty acid metabolism</keyword>
<feature type="region of interest" description="ACP-binding" evidence="8">
    <location>
        <begin position="249"/>
        <end position="253"/>
    </location>
</feature>
<accession>A0ABX3WJM4</accession>
<dbReference type="CDD" id="cd00830">
    <property type="entry name" value="KAS_III"/>
    <property type="match status" value="1"/>
</dbReference>
<keyword evidence="6 8" id="KW-0275">Fatty acid biosynthesis</keyword>
<dbReference type="Proteomes" id="UP000193346">
    <property type="component" value="Unassembled WGS sequence"/>
</dbReference>
<comment type="catalytic activity">
    <reaction evidence="8">
        <text>malonyl-[ACP] + acetyl-CoA + H(+) = 3-oxobutanoyl-[ACP] + CO2 + CoA</text>
        <dbReference type="Rhea" id="RHEA:12080"/>
        <dbReference type="Rhea" id="RHEA-COMP:9623"/>
        <dbReference type="Rhea" id="RHEA-COMP:9625"/>
        <dbReference type="ChEBI" id="CHEBI:15378"/>
        <dbReference type="ChEBI" id="CHEBI:16526"/>
        <dbReference type="ChEBI" id="CHEBI:57287"/>
        <dbReference type="ChEBI" id="CHEBI:57288"/>
        <dbReference type="ChEBI" id="CHEBI:78449"/>
        <dbReference type="ChEBI" id="CHEBI:78450"/>
        <dbReference type="EC" id="2.3.1.180"/>
    </reaction>
</comment>
<comment type="domain">
    <text evidence="8">The last Arg residue of the ACP-binding site is essential for the weak association between ACP/AcpP and FabH.</text>
</comment>
<feature type="active site" evidence="8">
    <location>
        <position position="115"/>
    </location>
</feature>
<dbReference type="InterPro" id="IPR016039">
    <property type="entry name" value="Thiolase-like"/>
</dbReference>
<dbReference type="Pfam" id="PF08545">
    <property type="entry name" value="ACP_syn_III"/>
    <property type="match status" value="1"/>
</dbReference>
<evidence type="ECO:0000256" key="6">
    <source>
        <dbReference type="ARBA" id="ARBA00023160"/>
    </source>
</evidence>
<keyword evidence="8" id="KW-0963">Cytoplasm</keyword>
<comment type="similarity">
    <text evidence="1 8">Belongs to the thiolase-like superfamily. FabH family.</text>
</comment>
<proteinExistence type="inferred from homology"/>
<feature type="domain" description="Beta-ketoacyl-[acyl-carrier-protein] synthase III N-terminal" evidence="10">
    <location>
        <begin position="109"/>
        <end position="186"/>
    </location>
</feature>
<name>A0ABX3WJM4_9NEIS</name>
<keyword evidence="5 8" id="KW-0443">Lipid metabolism</keyword>
<protein>
    <recommendedName>
        <fullName evidence="8">Beta-ketoacyl-[acyl-carrier-protein] synthase III</fullName>
        <shortName evidence="8">Beta-ketoacyl-ACP synthase III</shortName>
        <shortName evidence="8">KAS III</shortName>
        <ecNumber evidence="8">2.3.1.180</ecNumber>
    </recommendedName>
    <alternativeName>
        <fullName evidence="8">3-oxoacyl-[acyl-carrier-protein] synthase 3</fullName>
    </alternativeName>
    <alternativeName>
        <fullName evidence="8">3-oxoacyl-[acyl-carrier-protein] synthase III</fullName>
    </alternativeName>
</protein>
<dbReference type="SUPFAM" id="SSF53901">
    <property type="entry name" value="Thiolase-like"/>
    <property type="match status" value="1"/>
</dbReference>
<keyword evidence="8" id="KW-0012">Acyltransferase</keyword>
<keyword evidence="7 8" id="KW-0511">Multifunctional enzyme</keyword>
<comment type="subcellular location">
    <subcellularLocation>
        <location evidence="8">Cytoplasm</location>
    </subcellularLocation>
</comment>
<dbReference type="InterPro" id="IPR004655">
    <property type="entry name" value="FabH"/>
</dbReference>
<comment type="caution">
    <text evidence="11">The sequence shown here is derived from an EMBL/GenBank/DDBJ whole genome shotgun (WGS) entry which is preliminary data.</text>
</comment>
<keyword evidence="12" id="KW-1185">Reference proteome</keyword>
<gene>
    <name evidence="8" type="primary">fabH</name>
    <name evidence="11" type="ORF">BV913_09895</name>
</gene>
<evidence type="ECO:0000313" key="12">
    <source>
        <dbReference type="Proteomes" id="UP000193346"/>
    </source>
</evidence>
<organism evidence="11 12">
    <name type="scientific">Neisseria dumasiana</name>
    <dbReference type="NCBI Taxonomy" id="1931275"/>
    <lineage>
        <taxon>Bacteria</taxon>
        <taxon>Pseudomonadati</taxon>
        <taxon>Pseudomonadota</taxon>
        <taxon>Betaproteobacteria</taxon>
        <taxon>Neisseriales</taxon>
        <taxon>Neisseriaceae</taxon>
        <taxon>Neisseria</taxon>
    </lineage>
</organism>
<dbReference type="RefSeq" id="WP_085418782.1">
    <property type="nucleotide sequence ID" value="NZ_CP091509.1"/>
</dbReference>
<comment type="subunit">
    <text evidence="8">Homodimer.</text>
</comment>
<dbReference type="PANTHER" id="PTHR43091:SF1">
    <property type="entry name" value="BETA-KETOACYL-[ACYL-CARRIER-PROTEIN] SYNTHASE III, CHLOROPLASTIC"/>
    <property type="match status" value="1"/>
</dbReference>
<comment type="pathway">
    <text evidence="8">Lipid metabolism; fatty acid biosynthesis.</text>
</comment>
<reference evidence="11 12" key="1">
    <citation type="submission" date="2017-01" db="EMBL/GenBank/DDBJ databases">
        <authorList>
            <person name="Wolfgang W.J."/>
            <person name="Cole J."/>
            <person name="Wroblewski D."/>
            <person name="Mcginnis J."/>
            <person name="Musser K.A."/>
        </authorList>
    </citation>
    <scope>NUCLEOTIDE SEQUENCE [LARGE SCALE GENOMIC DNA]</scope>
    <source>
        <strain evidence="11 12">93087</strain>
    </source>
</reference>
<dbReference type="NCBIfam" id="NF006829">
    <property type="entry name" value="PRK09352.1"/>
    <property type="match status" value="1"/>
</dbReference>
<evidence type="ECO:0000313" key="11">
    <source>
        <dbReference type="EMBL" id="OSI32233.1"/>
    </source>
</evidence>
<evidence type="ECO:0000256" key="7">
    <source>
        <dbReference type="ARBA" id="ARBA00023268"/>
    </source>
</evidence>
<keyword evidence="2 8" id="KW-0444">Lipid biosynthesis</keyword>
<evidence type="ECO:0000256" key="1">
    <source>
        <dbReference type="ARBA" id="ARBA00008642"/>
    </source>
</evidence>
<feature type="domain" description="Beta-ketoacyl-[acyl-carrier-protein] synthase III C-terminal" evidence="9">
    <location>
        <begin position="233"/>
        <end position="321"/>
    </location>
</feature>
<dbReference type="EMBL" id="MTAC01000028">
    <property type="protein sequence ID" value="OSI32233.1"/>
    <property type="molecule type" value="Genomic_DNA"/>
</dbReference>
<keyword evidence="3 8" id="KW-0808">Transferase</keyword>
<sequence>MQYAKILGTGSYLPANRVSNDDLAKKVDTSDEWITTRTGIKFRHIADEHEKTSDLAVAAARRALQDAGVAADEIDLIIVATSTPDMIFPSTATIVQQKLGIGSTGCPAFDVQAVCAGFMYALTSANAYIKSGMAEKVLVIGAETFSRIMNWEDRTTCVLFGDGAGAVVLGASDEPGIIHSKLQADGNYIDLLKTPGQVMNGQVCGTPFLTMDGPGVFKFAVKMLAKVADDVIKEAGYTPQQIDWLVPHQANKRIIDSTAKHLGLSMDKVILTVQEHGNTSAASIPLALDHGIRNGQIRRGQHLLLEGIGGGFAWGAVLLKY</sequence>